<accession>A0ABV2QCA9</accession>
<gene>
    <name evidence="1" type="ORF">ABIE13_003797</name>
</gene>
<sequence length="105" mass="12162">MHVERTHHVDASEPDEAGMHEYHYEYDIYRFSDGVRCLTARSYVDQPGEAHFLGIEFRGKSRLLVDRDMSQALFLSASEYLQAQGKTDLRWLSGRGNGYETVYRA</sequence>
<dbReference type="EMBL" id="JBEPSH010000007">
    <property type="protein sequence ID" value="MET4578681.1"/>
    <property type="molecule type" value="Genomic_DNA"/>
</dbReference>
<keyword evidence="2" id="KW-1185">Reference proteome</keyword>
<comment type="caution">
    <text evidence="1">The sequence shown here is derived from an EMBL/GenBank/DDBJ whole genome shotgun (WGS) entry which is preliminary data.</text>
</comment>
<dbReference type="RefSeq" id="WP_354446114.1">
    <property type="nucleotide sequence ID" value="NZ_JBEPSH010000007.1"/>
</dbReference>
<proteinExistence type="predicted"/>
<evidence type="ECO:0000313" key="1">
    <source>
        <dbReference type="EMBL" id="MET4578681.1"/>
    </source>
</evidence>
<organism evidence="1 2">
    <name type="scientific">Ottowia thiooxydans</name>
    <dbReference type="NCBI Taxonomy" id="219182"/>
    <lineage>
        <taxon>Bacteria</taxon>
        <taxon>Pseudomonadati</taxon>
        <taxon>Pseudomonadota</taxon>
        <taxon>Betaproteobacteria</taxon>
        <taxon>Burkholderiales</taxon>
        <taxon>Comamonadaceae</taxon>
        <taxon>Ottowia</taxon>
    </lineage>
</organism>
<reference evidence="1 2" key="1">
    <citation type="submission" date="2024-06" db="EMBL/GenBank/DDBJ databases">
        <title>Sorghum-associated microbial communities from plants grown in Nebraska, USA.</title>
        <authorList>
            <person name="Schachtman D."/>
        </authorList>
    </citation>
    <scope>NUCLEOTIDE SEQUENCE [LARGE SCALE GENOMIC DNA]</scope>
    <source>
        <strain evidence="1 2">2709</strain>
    </source>
</reference>
<dbReference type="Proteomes" id="UP001549320">
    <property type="component" value="Unassembled WGS sequence"/>
</dbReference>
<evidence type="ECO:0000313" key="2">
    <source>
        <dbReference type="Proteomes" id="UP001549320"/>
    </source>
</evidence>
<protein>
    <submittedName>
        <fullName evidence="1">Uncharacterized protein</fullName>
    </submittedName>
</protein>
<name>A0ABV2QCA9_9BURK</name>